<accession>A0AAW1JPJ9</accession>
<reference evidence="1" key="1">
    <citation type="submission" date="2024-03" db="EMBL/GenBank/DDBJ databases">
        <title>WGS assembly of Saponaria officinalis var. Norfolk2.</title>
        <authorList>
            <person name="Jenkins J."/>
            <person name="Shu S."/>
            <person name="Grimwood J."/>
            <person name="Barry K."/>
            <person name="Goodstein D."/>
            <person name="Schmutz J."/>
            <person name="Leebens-Mack J."/>
            <person name="Osbourn A."/>
        </authorList>
    </citation>
    <scope>NUCLEOTIDE SEQUENCE [LARGE SCALE GENOMIC DNA]</scope>
    <source>
        <strain evidence="1">JIC</strain>
    </source>
</reference>
<dbReference type="GO" id="GO:0003676">
    <property type="term" value="F:nucleic acid binding"/>
    <property type="evidence" value="ECO:0007669"/>
    <property type="project" value="InterPro"/>
</dbReference>
<evidence type="ECO:0000313" key="1">
    <source>
        <dbReference type="EMBL" id="KAK9705768.1"/>
    </source>
</evidence>
<dbReference type="PANTHER" id="PTHR47169">
    <property type="entry name" value="OS01G0541250 PROTEIN"/>
    <property type="match status" value="1"/>
</dbReference>
<proteinExistence type="predicted"/>
<dbReference type="AlphaFoldDB" id="A0AAW1JPJ9"/>
<name>A0AAW1JPJ9_SAPOF</name>
<evidence type="ECO:0000313" key="2">
    <source>
        <dbReference type="Proteomes" id="UP001443914"/>
    </source>
</evidence>
<dbReference type="PANTHER" id="PTHR47169:SF2">
    <property type="entry name" value="OS01G0541250 PROTEIN"/>
    <property type="match status" value="1"/>
</dbReference>
<evidence type="ECO:0008006" key="3">
    <source>
        <dbReference type="Google" id="ProtNLM"/>
    </source>
</evidence>
<dbReference type="InterPro" id="IPR036397">
    <property type="entry name" value="RNaseH_sf"/>
</dbReference>
<gene>
    <name evidence="1" type="ORF">RND81_07G080100</name>
</gene>
<sequence length="208" mass="24088">MYALSQAIKVSIGTICAWVKLGKLRSHSNAIKPLLTEENKFHRLNFVLTKLWWNRITRTLQFKDMSNVIHIDEKWFYITQDSAKYYLLSDKVDPYRSCKSKSFITKVMFMAAVSRPIYDDDNNLIFDGKIGIFPFTFQEPAKRKSKKRAAGTLETKSIASINKQVIKEMLLNKILPAITSKWPTLLSKTIIIQQDNAKPHLKTMILIF</sequence>
<keyword evidence="2" id="KW-1185">Reference proteome</keyword>
<dbReference type="EMBL" id="JBDFQZ010000007">
    <property type="protein sequence ID" value="KAK9705768.1"/>
    <property type="molecule type" value="Genomic_DNA"/>
</dbReference>
<comment type="caution">
    <text evidence="1">The sequence shown here is derived from an EMBL/GenBank/DDBJ whole genome shotgun (WGS) entry which is preliminary data.</text>
</comment>
<organism evidence="1 2">
    <name type="scientific">Saponaria officinalis</name>
    <name type="common">Common soapwort</name>
    <name type="synonym">Lychnis saponaria</name>
    <dbReference type="NCBI Taxonomy" id="3572"/>
    <lineage>
        <taxon>Eukaryota</taxon>
        <taxon>Viridiplantae</taxon>
        <taxon>Streptophyta</taxon>
        <taxon>Embryophyta</taxon>
        <taxon>Tracheophyta</taxon>
        <taxon>Spermatophyta</taxon>
        <taxon>Magnoliopsida</taxon>
        <taxon>eudicotyledons</taxon>
        <taxon>Gunneridae</taxon>
        <taxon>Pentapetalae</taxon>
        <taxon>Caryophyllales</taxon>
        <taxon>Caryophyllaceae</taxon>
        <taxon>Caryophylleae</taxon>
        <taxon>Saponaria</taxon>
    </lineage>
</organism>
<dbReference type="Proteomes" id="UP001443914">
    <property type="component" value="Unassembled WGS sequence"/>
</dbReference>
<dbReference type="Gene3D" id="3.30.420.10">
    <property type="entry name" value="Ribonuclease H-like superfamily/Ribonuclease H"/>
    <property type="match status" value="1"/>
</dbReference>
<protein>
    <recommendedName>
        <fullName evidence="3">Transposase</fullName>
    </recommendedName>
</protein>